<name>A0A803Q2R0_CANSA</name>
<dbReference type="EMBL" id="UZAU01000666">
    <property type="status" value="NOT_ANNOTATED_CDS"/>
    <property type="molecule type" value="Genomic_DNA"/>
</dbReference>
<evidence type="ECO:0000313" key="2">
    <source>
        <dbReference type="Proteomes" id="UP000596661"/>
    </source>
</evidence>
<proteinExistence type="predicted"/>
<dbReference type="EnsemblPlants" id="evm.model.07.1466">
    <property type="protein sequence ID" value="cds.evm.model.07.1466"/>
    <property type="gene ID" value="evm.TU.07.1466"/>
</dbReference>
<dbReference type="Gramene" id="evm.model.07.1466">
    <property type="protein sequence ID" value="cds.evm.model.07.1466"/>
    <property type="gene ID" value="evm.TU.07.1466"/>
</dbReference>
<protein>
    <submittedName>
        <fullName evidence="1">Uncharacterized protein</fullName>
    </submittedName>
</protein>
<reference evidence="1" key="2">
    <citation type="submission" date="2021-03" db="UniProtKB">
        <authorList>
            <consortium name="EnsemblPlants"/>
        </authorList>
    </citation>
    <scope>IDENTIFICATION</scope>
</reference>
<reference evidence="1" key="1">
    <citation type="submission" date="2018-11" db="EMBL/GenBank/DDBJ databases">
        <authorList>
            <person name="Grassa J C."/>
        </authorList>
    </citation>
    <scope>NUCLEOTIDE SEQUENCE [LARGE SCALE GENOMIC DNA]</scope>
</reference>
<sequence length="77" mass="8600">MPIENFGISSSSSLQAFLTSRMKRGKRLPNKYDPHITQFIRAKLTLPKSKNLDKAHGGKVMAIELLKASIESVDSRD</sequence>
<organism evidence="1 2">
    <name type="scientific">Cannabis sativa</name>
    <name type="common">Hemp</name>
    <name type="synonym">Marijuana</name>
    <dbReference type="NCBI Taxonomy" id="3483"/>
    <lineage>
        <taxon>Eukaryota</taxon>
        <taxon>Viridiplantae</taxon>
        <taxon>Streptophyta</taxon>
        <taxon>Embryophyta</taxon>
        <taxon>Tracheophyta</taxon>
        <taxon>Spermatophyta</taxon>
        <taxon>Magnoliopsida</taxon>
        <taxon>eudicotyledons</taxon>
        <taxon>Gunneridae</taxon>
        <taxon>Pentapetalae</taxon>
        <taxon>rosids</taxon>
        <taxon>fabids</taxon>
        <taxon>Rosales</taxon>
        <taxon>Cannabaceae</taxon>
        <taxon>Cannabis</taxon>
    </lineage>
</organism>
<accession>A0A803Q2R0</accession>
<keyword evidence="2" id="KW-1185">Reference proteome</keyword>
<dbReference type="Proteomes" id="UP000596661">
    <property type="component" value="Chromosome 7"/>
</dbReference>
<dbReference type="AlphaFoldDB" id="A0A803Q2R0"/>
<evidence type="ECO:0000313" key="1">
    <source>
        <dbReference type="EnsemblPlants" id="cds.evm.model.07.1466"/>
    </source>
</evidence>